<proteinExistence type="predicted"/>
<sequence length="84" mass="9595">MANANRIEELKAYVKQWQSALTGLADRRQSLLDMQSKGYRFTDDAGDDYLQHWIKNVDAAVLEHQDILTRMESLLARAQAGEDV</sequence>
<gene>
    <name evidence="1" type="ORF">N0A02_33785</name>
</gene>
<dbReference type="Proteomes" id="UP001469089">
    <property type="component" value="Unassembled WGS sequence"/>
</dbReference>
<evidence type="ECO:0000313" key="1">
    <source>
        <dbReference type="EMBL" id="MEQ5844429.1"/>
    </source>
</evidence>
<evidence type="ECO:0000313" key="2">
    <source>
        <dbReference type="Proteomes" id="UP001469089"/>
    </source>
</evidence>
<geneLocation type="plasmid" evidence="1">
    <name>pl1</name>
</geneLocation>
<keyword evidence="1" id="KW-0614">Plasmid</keyword>
<protein>
    <submittedName>
        <fullName evidence="1">Uncharacterized protein</fullName>
    </submittedName>
</protein>
<comment type="caution">
    <text evidence="1">The sequence shown here is derived from an EMBL/GenBank/DDBJ whole genome shotgun (WGS) entry which is preliminary data.</text>
</comment>
<dbReference type="EMBL" id="JAOALG010000003">
    <property type="protein sequence ID" value="MEQ5844429.1"/>
    <property type="molecule type" value="Genomic_DNA"/>
</dbReference>
<reference evidence="1 2" key="1">
    <citation type="journal article" date="2024" name="Chem. Sci.">
        <title>Discovery of a lagriamide polyketide by integrated genome mining, isotopic labeling, and untargeted metabolomics.</title>
        <authorList>
            <person name="Fergusson C.H."/>
            <person name="Saulog J."/>
            <person name="Paulo B.S."/>
            <person name="Wilson D.M."/>
            <person name="Liu D.Y."/>
            <person name="Morehouse N.J."/>
            <person name="Waterworth S."/>
            <person name="Barkei J."/>
            <person name="Gray C.A."/>
            <person name="Kwan J.C."/>
            <person name="Eustaquio A.S."/>
            <person name="Linington R.G."/>
        </authorList>
    </citation>
    <scope>NUCLEOTIDE SEQUENCE [LARGE SCALE GENOMIC DNA]</scope>
    <source>
        <strain evidence="1 2">RL17-338-BIF-B</strain>
    </source>
</reference>
<accession>A0ABV1LYR6</accession>
<dbReference type="RefSeq" id="WP_349546026.1">
    <property type="nucleotide sequence ID" value="NZ_JAOALG010000003.1"/>
</dbReference>
<organism evidence="1 2">
    <name type="scientific">Paraburkholderia acidicola</name>
    <dbReference type="NCBI Taxonomy" id="1912599"/>
    <lineage>
        <taxon>Bacteria</taxon>
        <taxon>Pseudomonadati</taxon>
        <taxon>Pseudomonadota</taxon>
        <taxon>Betaproteobacteria</taxon>
        <taxon>Burkholderiales</taxon>
        <taxon>Burkholderiaceae</taxon>
        <taxon>Paraburkholderia</taxon>
    </lineage>
</organism>
<name>A0ABV1LYR6_9BURK</name>
<keyword evidence="2" id="KW-1185">Reference proteome</keyword>